<feature type="binding site" evidence="9">
    <location>
        <position position="81"/>
    </location>
    <ligand>
        <name>FMN</name>
        <dbReference type="ChEBI" id="CHEBI:58210"/>
    </ligand>
</feature>
<keyword evidence="5" id="KW-0521">NADP</keyword>
<evidence type="ECO:0000256" key="3">
    <source>
        <dbReference type="ARBA" id="ARBA00022643"/>
    </source>
</evidence>
<keyword evidence="2 7" id="KW-0285">Flavoprotein</keyword>
<evidence type="ECO:0000256" key="2">
    <source>
        <dbReference type="ARBA" id="ARBA00022630"/>
    </source>
</evidence>
<keyword evidence="6 7" id="KW-0560">Oxidoreductase</keyword>
<dbReference type="AlphaFoldDB" id="A0A9D2TDI3"/>
<dbReference type="InterPro" id="IPR001269">
    <property type="entry name" value="DUS_fam"/>
</dbReference>
<evidence type="ECO:0000256" key="7">
    <source>
        <dbReference type="PIRNR" id="PIRNR006621"/>
    </source>
</evidence>
<sequence>MPERTGNVKRTGVHAVDKKFYFAPMEGITGYVYRSVHHRFFPGVDKYFTPFLSPGPKKLMTPREKNDILPEHNEGIFLVPQILTNQADSFIKCAKELEQYGYKEVNLNLGCPSGTVAAKKKGSGFLEFPEELDRFLDQIFSGLSMEISIKTRIGKEDKEEFDTLLRIYNQYPAKELIIHPRLQTDYYKNTPDLETFGRAFADSRNPVCYNGDLFTENLWIKFCEKFPDVDTFMLGRGLIRNPALADRIRERKGLEKSRLKEFHDVLCQEYAGVLSGDRNVLFKMKELWFYMGSLFPENQKYMKKIKKAQKLSDYQDAVNSLFRDRDLLEE</sequence>
<comment type="function">
    <text evidence="7">Catalyzes the synthesis of 5,6-dihydrouridine (D), a modified base found in the D-loop of most tRNAs, via the reduction of the C5-C6 double bond in target uridines.</text>
</comment>
<proteinExistence type="inferred from homology"/>
<keyword evidence="3 7" id="KW-0288">FMN</keyword>
<dbReference type="EC" id="1.3.1.-" evidence="7"/>
<evidence type="ECO:0000256" key="1">
    <source>
        <dbReference type="ARBA" id="ARBA00001917"/>
    </source>
</evidence>
<reference evidence="11" key="2">
    <citation type="submission" date="2021-04" db="EMBL/GenBank/DDBJ databases">
        <authorList>
            <person name="Gilroy R."/>
        </authorList>
    </citation>
    <scope>NUCLEOTIDE SEQUENCE</scope>
    <source>
        <strain evidence="11">ChiBcec2-3848</strain>
    </source>
</reference>
<evidence type="ECO:0000259" key="10">
    <source>
        <dbReference type="Pfam" id="PF01207"/>
    </source>
</evidence>
<dbReference type="CDD" id="cd02801">
    <property type="entry name" value="DUS_like_FMN"/>
    <property type="match status" value="1"/>
</dbReference>
<comment type="caution">
    <text evidence="11">The sequence shown here is derived from an EMBL/GenBank/DDBJ whole genome shotgun (WGS) entry which is preliminary data.</text>
</comment>
<evidence type="ECO:0000256" key="6">
    <source>
        <dbReference type="ARBA" id="ARBA00023002"/>
    </source>
</evidence>
<protein>
    <recommendedName>
        <fullName evidence="7">tRNA-dihydrouridine synthase</fullName>
        <ecNumber evidence="7">1.3.1.-</ecNumber>
    </recommendedName>
</protein>
<dbReference type="InterPro" id="IPR018517">
    <property type="entry name" value="tRNA_hU_synthase_CS"/>
</dbReference>
<feature type="binding site" evidence="9">
    <location>
        <position position="150"/>
    </location>
    <ligand>
        <name>FMN</name>
        <dbReference type="ChEBI" id="CHEBI:58210"/>
    </ligand>
</feature>
<evidence type="ECO:0000313" key="12">
    <source>
        <dbReference type="Proteomes" id="UP000823886"/>
    </source>
</evidence>
<evidence type="ECO:0000256" key="9">
    <source>
        <dbReference type="PIRSR" id="PIRSR006621-2"/>
    </source>
</evidence>
<feature type="active site" description="Proton donor" evidence="8">
    <location>
        <position position="111"/>
    </location>
</feature>
<dbReference type="Proteomes" id="UP000823886">
    <property type="component" value="Unassembled WGS sequence"/>
</dbReference>
<comment type="similarity">
    <text evidence="7">Belongs to the dus family.</text>
</comment>
<reference evidence="11" key="1">
    <citation type="journal article" date="2021" name="PeerJ">
        <title>Extensive microbial diversity within the chicken gut microbiome revealed by metagenomics and culture.</title>
        <authorList>
            <person name="Gilroy R."/>
            <person name="Ravi A."/>
            <person name="Getino M."/>
            <person name="Pursley I."/>
            <person name="Horton D.L."/>
            <person name="Alikhan N.F."/>
            <person name="Baker D."/>
            <person name="Gharbi K."/>
            <person name="Hall N."/>
            <person name="Watson M."/>
            <person name="Adriaenssens E.M."/>
            <person name="Foster-Nyarko E."/>
            <person name="Jarju S."/>
            <person name="Secka A."/>
            <person name="Antonio M."/>
            <person name="Oren A."/>
            <person name="Chaudhuri R.R."/>
            <person name="La Ragione R."/>
            <person name="Hildebrand F."/>
            <person name="Pallen M.J."/>
        </authorList>
    </citation>
    <scope>NUCLEOTIDE SEQUENCE</scope>
    <source>
        <strain evidence="11">ChiBcec2-3848</strain>
    </source>
</reference>
<dbReference type="PROSITE" id="PS01136">
    <property type="entry name" value="UPF0034"/>
    <property type="match status" value="1"/>
</dbReference>
<evidence type="ECO:0000256" key="4">
    <source>
        <dbReference type="ARBA" id="ARBA00022694"/>
    </source>
</evidence>
<dbReference type="PANTHER" id="PTHR45846">
    <property type="entry name" value="TRNA-DIHYDROURIDINE(47) SYNTHASE [NAD(P)(+)]-LIKE"/>
    <property type="match status" value="1"/>
</dbReference>
<dbReference type="GO" id="GO:0003723">
    <property type="term" value="F:RNA binding"/>
    <property type="evidence" value="ECO:0007669"/>
    <property type="project" value="TreeGrafter"/>
</dbReference>
<evidence type="ECO:0000256" key="5">
    <source>
        <dbReference type="ARBA" id="ARBA00022857"/>
    </source>
</evidence>
<dbReference type="PIRSF" id="PIRSF006621">
    <property type="entry name" value="Dus"/>
    <property type="match status" value="1"/>
</dbReference>
<dbReference type="GO" id="GO:0017150">
    <property type="term" value="F:tRNA dihydrouridine synthase activity"/>
    <property type="evidence" value="ECO:0007669"/>
    <property type="project" value="InterPro"/>
</dbReference>
<accession>A0A9D2TDI3</accession>
<dbReference type="SUPFAM" id="SSF51395">
    <property type="entry name" value="FMN-linked oxidoreductases"/>
    <property type="match status" value="1"/>
</dbReference>
<name>A0A9D2TDI3_9FIRM</name>
<keyword evidence="4 7" id="KW-0819">tRNA processing</keyword>
<dbReference type="InterPro" id="IPR013785">
    <property type="entry name" value="Aldolase_TIM"/>
</dbReference>
<evidence type="ECO:0000256" key="8">
    <source>
        <dbReference type="PIRSR" id="PIRSR006621-1"/>
    </source>
</evidence>
<feature type="binding site" evidence="9">
    <location>
        <begin position="235"/>
        <end position="236"/>
    </location>
    <ligand>
        <name>FMN</name>
        <dbReference type="ChEBI" id="CHEBI:58210"/>
    </ligand>
</feature>
<dbReference type="InterPro" id="IPR035587">
    <property type="entry name" value="DUS-like_FMN-bd"/>
</dbReference>
<organism evidence="11 12">
    <name type="scientific">Candidatus Blautia merdavium</name>
    <dbReference type="NCBI Taxonomy" id="2838494"/>
    <lineage>
        <taxon>Bacteria</taxon>
        <taxon>Bacillati</taxon>
        <taxon>Bacillota</taxon>
        <taxon>Clostridia</taxon>
        <taxon>Lachnospirales</taxon>
        <taxon>Lachnospiraceae</taxon>
        <taxon>Blautia</taxon>
    </lineage>
</organism>
<comment type="cofactor">
    <cofactor evidence="1 7 9">
        <name>FMN</name>
        <dbReference type="ChEBI" id="CHEBI:58210"/>
    </cofactor>
</comment>
<dbReference type="PANTHER" id="PTHR45846:SF1">
    <property type="entry name" value="TRNA-DIHYDROURIDINE(47) SYNTHASE [NAD(P)(+)]-LIKE"/>
    <property type="match status" value="1"/>
</dbReference>
<dbReference type="Pfam" id="PF01207">
    <property type="entry name" value="Dus"/>
    <property type="match status" value="1"/>
</dbReference>
<dbReference type="EMBL" id="DWVZ01000183">
    <property type="protein sequence ID" value="HJC64527.1"/>
    <property type="molecule type" value="Genomic_DNA"/>
</dbReference>
<gene>
    <name evidence="11" type="ORF">H9753_13090</name>
</gene>
<feature type="binding site" evidence="9">
    <location>
        <position position="179"/>
    </location>
    <ligand>
        <name>FMN</name>
        <dbReference type="ChEBI" id="CHEBI:58210"/>
    </ligand>
</feature>
<dbReference type="GO" id="GO:0050660">
    <property type="term" value="F:flavin adenine dinucleotide binding"/>
    <property type="evidence" value="ECO:0007669"/>
    <property type="project" value="InterPro"/>
</dbReference>
<dbReference type="Gene3D" id="3.20.20.70">
    <property type="entry name" value="Aldolase class I"/>
    <property type="match status" value="1"/>
</dbReference>
<evidence type="ECO:0000313" key="11">
    <source>
        <dbReference type="EMBL" id="HJC64527.1"/>
    </source>
</evidence>
<keyword evidence="9" id="KW-0547">Nucleotide-binding</keyword>
<feature type="domain" description="DUS-like FMN-binding" evidence="10">
    <location>
        <begin position="22"/>
        <end position="319"/>
    </location>
</feature>